<evidence type="ECO:0000313" key="3">
    <source>
        <dbReference type="WBParaSite" id="jg25443"/>
    </source>
</evidence>
<dbReference type="WBParaSite" id="jg25443">
    <property type="protein sequence ID" value="jg25443"/>
    <property type="gene ID" value="jg25443"/>
</dbReference>
<evidence type="ECO:0000256" key="1">
    <source>
        <dbReference type="SAM" id="Phobius"/>
    </source>
</evidence>
<evidence type="ECO:0000313" key="2">
    <source>
        <dbReference type="Proteomes" id="UP000887574"/>
    </source>
</evidence>
<feature type="transmembrane region" description="Helical" evidence="1">
    <location>
        <begin position="21"/>
        <end position="41"/>
    </location>
</feature>
<keyword evidence="1" id="KW-0472">Membrane</keyword>
<feature type="transmembrane region" description="Helical" evidence="1">
    <location>
        <begin position="53"/>
        <end position="77"/>
    </location>
</feature>
<accession>A0A915E3H0</accession>
<keyword evidence="1" id="KW-1133">Transmembrane helix</keyword>
<keyword evidence="1" id="KW-0812">Transmembrane</keyword>
<dbReference type="Proteomes" id="UP000887574">
    <property type="component" value="Unplaced"/>
</dbReference>
<name>A0A915E3H0_9BILA</name>
<organism evidence="2 3">
    <name type="scientific">Ditylenchus dipsaci</name>
    <dbReference type="NCBI Taxonomy" id="166011"/>
    <lineage>
        <taxon>Eukaryota</taxon>
        <taxon>Metazoa</taxon>
        <taxon>Ecdysozoa</taxon>
        <taxon>Nematoda</taxon>
        <taxon>Chromadorea</taxon>
        <taxon>Rhabditida</taxon>
        <taxon>Tylenchina</taxon>
        <taxon>Tylenchomorpha</taxon>
        <taxon>Sphaerularioidea</taxon>
        <taxon>Anguinidae</taxon>
        <taxon>Anguininae</taxon>
        <taxon>Ditylenchus</taxon>
    </lineage>
</organism>
<proteinExistence type="predicted"/>
<sequence>MTFSIKRKWFELKRLLRHQTVIFLIFAISLIGFVFFISSIYSSGSGQEEASLVYKRVLVTLKTCLISVQRILCLLLVKMENLSRWISIRHRFVEQIPNTASTHWRVIWLL</sequence>
<dbReference type="AlphaFoldDB" id="A0A915E3H0"/>
<reference evidence="3" key="1">
    <citation type="submission" date="2022-11" db="UniProtKB">
        <authorList>
            <consortium name="WormBaseParasite"/>
        </authorList>
    </citation>
    <scope>IDENTIFICATION</scope>
</reference>
<keyword evidence="2" id="KW-1185">Reference proteome</keyword>
<protein>
    <submittedName>
        <fullName evidence="3">Uncharacterized protein</fullName>
    </submittedName>
</protein>